<evidence type="ECO:0000256" key="1">
    <source>
        <dbReference type="ARBA" id="ARBA00004651"/>
    </source>
</evidence>
<sequence length="194" mass="20612">MLQLHTHRSRAIWLSCLSTSLRTATACSIVAAATLFGPSFLRRHVTFPAFSYVTVVLIITGASLGDTLRGCWDAVCATLLTVVPAILGFWAIGTSRLTTALTSVLVGVAAFVVMLPDQKTHLVSKRIALGQIVIVYVVAYDMGAETDPVMHPVHVAASTALGVLACVVALVVPYPGLATWQVIRGINDPWLIAC</sequence>
<feature type="transmembrane region" description="Helical" evidence="6">
    <location>
        <begin position="127"/>
        <end position="143"/>
    </location>
</feature>
<evidence type="ECO:0000256" key="2">
    <source>
        <dbReference type="ARBA" id="ARBA00022475"/>
    </source>
</evidence>
<evidence type="ECO:0000256" key="5">
    <source>
        <dbReference type="ARBA" id="ARBA00023136"/>
    </source>
</evidence>
<evidence type="ECO:0000256" key="6">
    <source>
        <dbReference type="SAM" id="Phobius"/>
    </source>
</evidence>
<feature type="transmembrane region" description="Helical" evidence="6">
    <location>
        <begin position="71"/>
        <end position="91"/>
    </location>
</feature>
<keyword evidence="4 6" id="KW-1133">Transmembrane helix</keyword>
<dbReference type="PANTHER" id="PTHR30509:SF9">
    <property type="entry name" value="MULTIDRUG RESISTANCE PROTEIN MDTO"/>
    <property type="match status" value="1"/>
</dbReference>
<dbReference type="GO" id="GO:0005886">
    <property type="term" value="C:plasma membrane"/>
    <property type="evidence" value="ECO:0007669"/>
    <property type="project" value="UniProtKB-SubCell"/>
</dbReference>
<dbReference type="EMBL" id="JBCNJP010000025">
    <property type="protein sequence ID" value="KAK9053595.1"/>
    <property type="molecule type" value="Genomic_DNA"/>
</dbReference>
<feature type="transmembrane region" description="Helical" evidence="6">
    <location>
        <begin position="45"/>
        <end position="64"/>
    </location>
</feature>
<keyword evidence="3 6" id="KW-0812">Transmembrane</keyword>
<keyword evidence="8" id="KW-1185">Reference proteome</keyword>
<protein>
    <recommendedName>
        <fullName evidence="9">FUSC family protein</fullName>
    </recommendedName>
</protein>
<proteinExistence type="predicted"/>
<name>A0AAP0GN67_9ASTR</name>
<evidence type="ECO:0000313" key="8">
    <source>
        <dbReference type="Proteomes" id="UP001408789"/>
    </source>
</evidence>
<keyword evidence="5 6" id="KW-0472">Membrane</keyword>
<evidence type="ECO:0000256" key="4">
    <source>
        <dbReference type="ARBA" id="ARBA00022989"/>
    </source>
</evidence>
<accession>A0AAP0GN67</accession>
<evidence type="ECO:0008006" key="9">
    <source>
        <dbReference type="Google" id="ProtNLM"/>
    </source>
</evidence>
<reference evidence="7 8" key="1">
    <citation type="submission" date="2024-04" db="EMBL/GenBank/DDBJ databases">
        <title>The reference genome of an endangered Asteraceae, Deinandra increscens subsp. villosa, native to the Central Coast of California.</title>
        <authorList>
            <person name="Guilliams M."/>
            <person name="Hasenstab-Lehman K."/>
            <person name="Meyer R."/>
            <person name="Mcevoy S."/>
        </authorList>
    </citation>
    <scope>NUCLEOTIDE SEQUENCE [LARGE SCALE GENOMIC DNA]</scope>
    <source>
        <tissue evidence="7">Leaf</tissue>
    </source>
</reference>
<comment type="subcellular location">
    <subcellularLocation>
        <location evidence="1">Cell membrane</location>
        <topology evidence="1">Multi-pass membrane protein</topology>
    </subcellularLocation>
</comment>
<feature type="transmembrane region" description="Helical" evidence="6">
    <location>
        <begin position="12"/>
        <end position="33"/>
    </location>
</feature>
<feature type="transmembrane region" description="Helical" evidence="6">
    <location>
        <begin position="97"/>
        <end position="115"/>
    </location>
</feature>
<evidence type="ECO:0000313" key="7">
    <source>
        <dbReference type="EMBL" id="KAK9053595.1"/>
    </source>
</evidence>
<dbReference type="PANTHER" id="PTHR30509">
    <property type="entry name" value="P-HYDROXYBENZOIC ACID EFFLUX PUMP SUBUNIT-RELATED"/>
    <property type="match status" value="1"/>
</dbReference>
<keyword evidence="2" id="KW-1003">Cell membrane</keyword>
<feature type="transmembrane region" description="Helical" evidence="6">
    <location>
        <begin position="155"/>
        <end position="174"/>
    </location>
</feature>
<evidence type="ECO:0000256" key="3">
    <source>
        <dbReference type="ARBA" id="ARBA00022692"/>
    </source>
</evidence>
<gene>
    <name evidence="7" type="ORF">SSX86_024669</name>
</gene>
<dbReference type="Proteomes" id="UP001408789">
    <property type="component" value="Unassembled WGS sequence"/>
</dbReference>
<organism evidence="7 8">
    <name type="scientific">Deinandra increscens subsp. villosa</name>
    <dbReference type="NCBI Taxonomy" id="3103831"/>
    <lineage>
        <taxon>Eukaryota</taxon>
        <taxon>Viridiplantae</taxon>
        <taxon>Streptophyta</taxon>
        <taxon>Embryophyta</taxon>
        <taxon>Tracheophyta</taxon>
        <taxon>Spermatophyta</taxon>
        <taxon>Magnoliopsida</taxon>
        <taxon>eudicotyledons</taxon>
        <taxon>Gunneridae</taxon>
        <taxon>Pentapetalae</taxon>
        <taxon>asterids</taxon>
        <taxon>campanulids</taxon>
        <taxon>Asterales</taxon>
        <taxon>Asteraceae</taxon>
        <taxon>Asteroideae</taxon>
        <taxon>Heliantheae alliance</taxon>
        <taxon>Madieae</taxon>
        <taxon>Madiinae</taxon>
        <taxon>Deinandra</taxon>
    </lineage>
</organism>
<comment type="caution">
    <text evidence="7">The sequence shown here is derived from an EMBL/GenBank/DDBJ whole genome shotgun (WGS) entry which is preliminary data.</text>
</comment>
<dbReference type="AlphaFoldDB" id="A0AAP0GN67"/>